<dbReference type="SUPFAM" id="SSF141523">
    <property type="entry name" value="L,D-transpeptidase catalytic domain-like"/>
    <property type="match status" value="1"/>
</dbReference>
<dbReference type="Pfam" id="PF03734">
    <property type="entry name" value="YkuD"/>
    <property type="match status" value="1"/>
</dbReference>
<evidence type="ECO:0000256" key="5">
    <source>
        <dbReference type="ARBA" id="ARBA00022984"/>
    </source>
</evidence>
<comment type="pathway">
    <text evidence="1 7">Cell wall biogenesis; peptidoglycan biosynthesis.</text>
</comment>
<evidence type="ECO:0000313" key="9">
    <source>
        <dbReference type="EMBL" id="MBB4285199.1"/>
    </source>
</evidence>
<evidence type="ECO:0000256" key="3">
    <source>
        <dbReference type="ARBA" id="ARBA00022679"/>
    </source>
</evidence>
<comment type="similarity">
    <text evidence="2">Belongs to the YkuD family.</text>
</comment>
<dbReference type="GO" id="GO:0004180">
    <property type="term" value="F:carboxypeptidase activity"/>
    <property type="evidence" value="ECO:0007669"/>
    <property type="project" value="UniProtKB-ARBA"/>
</dbReference>
<dbReference type="UniPathway" id="UPA00219"/>
<keyword evidence="6 7" id="KW-0961">Cell wall biogenesis/degradation</keyword>
<evidence type="ECO:0000256" key="7">
    <source>
        <dbReference type="PROSITE-ProRule" id="PRU01373"/>
    </source>
</evidence>
<dbReference type="InterPro" id="IPR038063">
    <property type="entry name" value="Transpep_catalytic_dom"/>
</dbReference>
<evidence type="ECO:0000256" key="1">
    <source>
        <dbReference type="ARBA" id="ARBA00004752"/>
    </source>
</evidence>
<dbReference type="PROSITE" id="PS52029">
    <property type="entry name" value="LD_TPASE"/>
    <property type="match status" value="1"/>
</dbReference>
<dbReference type="GO" id="GO:0009252">
    <property type="term" value="P:peptidoglycan biosynthetic process"/>
    <property type="evidence" value="ECO:0007669"/>
    <property type="project" value="UniProtKB-UniPathway"/>
</dbReference>
<dbReference type="InterPro" id="IPR045380">
    <property type="entry name" value="LD_TPept_scaffold_dom"/>
</dbReference>
<feature type="domain" description="L,D-TPase catalytic" evidence="8">
    <location>
        <begin position="395"/>
        <end position="579"/>
    </location>
</feature>
<organism evidence="9 10">
    <name type="scientific">Roseospira goensis</name>
    <dbReference type="NCBI Taxonomy" id="391922"/>
    <lineage>
        <taxon>Bacteria</taxon>
        <taxon>Pseudomonadati</taxon>
        <taxon>Pseudomonadota</taxon>
        <taxon>Alphaproteobacteria</taxon>
        <taxon>Rhodospirillales</taxon>
        <taxon>Rhodospirillaceae</taxon>
        <taxon>Roseospira</taxon>
    </lineage>
</organism>
<dbReference type="SUPFAM" id="SSF47090">
    <property type="entry name" value="PGBD-like"/>
    <property type="match status" value="1"/>
</dbReference>
<keyword evidence="10" id="KW-1185">Reference proteome</keyword>
<reference evidence="9 10" key="1">
    <citation type="submission" date="2020-08" db="EMBL/GenBank/DDBJ databases">
        <title>Genome sequencing of Purple Non-Sulfur Bacteria from various extreme environments.</title>
        <authorList>
            <person name="Mayer M."/>
        </authorList>
    </citation>
    <scope>NUCLEOTIDE SEQUENCE [LARGE SCALE GENOMIC DNA]</scope>
    <source>
        <strain evidence="9 10">JA135</strain>
    </source>
</reference>
<gene>
    <name evidence="9" type="ORF">GGD88_000916</name>
</gene>
<dbReference type="Pfam" id="PF01471">
    <property type="entry name" value="PG_binding_1"/>
    <property type="match status" value="1"/>
</dbReference>
<sequence>MGNDGSGAGTEPRGRAGTGAWAVAAPWGRGLRRGFAGLIAAGLLAGCVTAPDGGPNAGTPGGLSALVTTPRLAAAFEVGTNTAAGTTAETAAETAAGTTADTPSEAPAAALARLVESNAAVLAPQTAFARAFYDRRDFRPAWTDTTGWTPRGRQVHAVLATAWADGLADIAAPAAPPTDGRLAPAALARHDAALTAALADYAHAALAQRPAWAPKVANGVLGALEAIAADDPAADRPGRLFRLLGEDDRQARLRHGLLRYAALAAAGGWPTVAADSPTLEPGEPHAEVITLRARLAATGDLAIGTVTATATATAMATATPDGAGPSDAGTPDAPVLDPALVAAVKHFQARHGLAVDGRVGPRTRAALAVPAETRVRQMALNLRRLRALPPDPGGRSIEVNIAGAVLEGREDGVTTFRTDVIVGMRDRPTPELHSAIDRLVLNPTWTVPTSIARKDILPKLRRDPAYLARNNFRVFDGWSRDAAELDPATIDWTADDVNIRTLRLRQAPGPGNALGEIKFMFPNRHGVYLHSTPSRGLFARSTRTFSSGCVRVRDPLDLATFLLDAPETWTPETLKARIAAGGTRTVRPPQSVPLAMIYLTAWVDADGTAQFRRDVYGLDTRALETLARAF</sequence>
<dbReference type="GO" id="GO:0071555">
    <property type="term" value="P:cell wall organization"/>
    <property type="evidence" value="ECO:0007669"/>
    <property type="project" value="UniProtKB-UniRule"/>
</dbReference>
<comment type="caution">
    <text evidence="9">The sequence shown here is derived from an EMBL/GenBank/DDBJ whole genome shotgun (WGS) entry which is preliminary data.</text>
</comment>
<dbReference type="EMBL" id="JACIGI010000005">
    <property type="protein sequence ID" value="MBB4285199.1"/>
    <property type="molecule type" value="Genomic_DNA"/>
</dbReference>
<dbReference type="RefSeq" id="WP_184432164.1">
    <property type="nucleotide sequence ID" value="NZ_JACIGI010000005.1"/>
</dbReference>
<keyword evidence="5 7" id="KW-0573">Peptidoglycan synthesis</keyword>
<dbReference type="InterPro" id="IPR005490">
    <property type="entry name" value="LD_TPept_cat_dom"/>
</dbReference>
<dbReference type="Gene3D" id="2.40.440.10">
    <property type="entry name" value="L,D-transpeptidase catalytic domain-like"/>
    <property type="match status" value="1"/>
</dbReference>
<evidence type="ECO:0000256" key="2">
    <source>
        <dbReference type="ARBA" id="ARBA00005992"/>
    </source>
</evidence>
<evidence type="ECO:0000256" key="6">
    <source>
        <dbReference type="ARBA" id="ARBA00023316"/>
    </source>
</evidence>
<dbReference type="PANTHER" id="PTHR41533">
    <property type="entry name" value="L,D-TRANSPEPTIDASE HI_1667-RELATED"/>
    <property type="match status" value="1"/>
</dbReference>
<proteinExistence type="inferred from homology"/>
<evidence type="ECO:0000259" key="8">
    <source>
        <dbReference type="PROSITE" id="PS52029"/>
    </source>
</evidence>
<feature type="active site" description="Nucleophile" evidence="7">
    <location>
        <position position="549"/>
    </location>
</feature>
<dbReference type="Proteomes" id="UP000555728">
    <property type="component" value="Unassembled WGS sequence"/>
</dbReference>
<dbReference type="AlphaFoldDB" id="A0A7W6RXT0"/>
<protein>
    <submittedName>
        <fullName evidence="9">Murein L,D-transpeptidase YcbB/YkuD</fullName>
    </submittedName>
</protein>
<feature type="active site" description="Proton donor/acceptor" evidence="7">
    <location>
        <position position="530"/>
    </location>
</feature>
<accession>A0A7W6RXT0</accession>
<evidence type="ECO:0000256" key="4">
    <source>
        <dbReference type="ARBA" id="ARBA00022960"/>
    </source>
</evidence>
<keyword evidence="3" id="KW-0808">Transferase</keyword>
<dbReference type="GO" id="GO:0016740">
    <property type="term" value="F:transferase activity"/>
    <property type="evidence" value="ECO:0007669"/>
    <property type="project" value="UniProtKB-KW"/>
</dbReference>
<dbReference type="PANTHER" id="PTHR41533:SF2">
    <property type="entry name" value="BLR7131 PROTEIN"/>
    <property type="match status" value="1"/>
</dbReference>
<name>A0A7W6RXT0_9PROT</name>
<dbReference type="InterPro" id="IPR036366">
    <property type="entry name" value="PGBDSf"/>
</dbReference>
<dbReference type="InterPro" id="IPR002477">
    <property type="entry name" value="Peptidoglycan-bd-like"/>
</dbReference>
<evidence type="ECO:0000313" key="10">
    <source>
        <dbReference type="Proteomes" id="UP000555728"/>
    </source>
</evidence>
<dbReference type="InterPro" id="IPR052905">
    <property type="entry name" value="LD-transpeptidase_YkuD-like"/>
</dbReference>
<dbReference type="Pfam" id="PF20142">
    <property type="entry name" value="Scaffold"/>
    <property type="match status" value="1"/>
</dbReference>
<dbReference type="CDD" id="cd16913">
    <property type="entry name" value="YkuD_like"/>
    <property type="match status" value="1"/>
</dbReference>
<dbReference type="GO" id="GO:0008360">
    <property type="term" value="P:regulation of cell shape"/>
    <property type="evidence" value="ECO:0007669"/>
    <property type="project" value="UniProtKB-UniRule"/>
</dbReference>
<dbReference type="InterPro" id="IPR036365">
    <property type="entry name" value="PGBD-like_sf"/>
</dbReference>
<keyword evidence="4 7" id="KW-0133">Cell shape</keyword>
<dbReference type="Gene3D" id="1.10.101.10">
    <property type="entry name" value="PGBD-like superfamily/PGBD"/>
    <property type="match status" value="1"/>
</dbReference>